<name>A0A437AA91_ARTFL</name>
<dbReference type="GeneID" id="93584595"/>
<organism evidence="1 2">
    <name type="scientific">Arthrobotrys flagrans</name>
    <name type="common">Nematode-trapping fungus</name>
    <name type="synonym">Trichothecium flagrans</name>
    <dbReference type="NCBI Taxonomy" id="97331"/>
    <lineage>
        <taxon>Eukaryota</taxon>
        <taxon>Fungi</taxon>
        <taxon>Dikarya</taxon>
        <taxon>Ascomycota</taxon>
        <taxon>Pezizomycotina</taxon>
        <taxon>Orbiliomycetes</taxon>
        <taxon>Orbiliales</taxon>
        <taxon>Orbiliaceae</taxon>
        <taxon>Arthrobotrys</taxon>
    </lineage>
</organism>
<dbReference type="Proteomes" id="UP000283090">
    <property type="component" value="Unassembled WGS sequence"/>
</dbReference>
<dbReference type="AlphaFoldDB" id="A0A437AA91"/>
<comment type="caution">
    <text evidence="1">The sequence shown here is derived from an EMBL/GenBank/DDBJ whole genome shotgun (WGS) entry which is preliminary data.</text>
</comment>
<sequence length="170" mass="19087">MAAHQQGGNALEFSEARLPSGKDLAKDWNRNRRLSTALYLMNYEPEAGNRNLVEKGAYDFLENSTEYQQIETKIMDAIDKLCDKYGFPVSANSLKSAFPEVSEEEMAEILQLLREKKSLKQILLRRGRLRYLSEPKLGIKASLTAEIRAKGIDRFGKLLGVIAPIPSIVG</sequence>
<reference evidence="1 2" key="1">
    <citation type="submission" date="2019-01" db="EMBL/GenBank/DDBJ databases">
        <title>Intercellular communication is required for trap formation in the nematode-trapping fungus Duddingtonia flagrans.</title>
        <authorList>
            <person name="Youssar L."/>
            <person name="Wernet V."/>
            <person name="Hensel N."/>
            <person name="Hildebrandt H.-G."/>
            <person name="Fischer R."/>
        </authorList>
    </citation>
    <scope>NUCLEOTIDE SEQUENCE [LARGE SCALE GENOMIC DNA]</scope>
    <source>
        <strain evidence="1 2">CBS H-5679</strain>
    </source>
</reference>
<proteinExistence type="predicted"/>
<gene>
    <name evidence="1" type="ORF">DFL_002284</name>
</gene>
<keyword evidence="2" id="KW-1185">Reference proteome</keyword>
<evidence type="ECO:0000313" key="2">
    <source>
        <dbReference type="Proteomes" id="UP000283090"/>
    </source>
</evidence>
<dbReference type="RefSeq" id="XP_067493630.1">
    <property type="nucleotide sequence ID" value="XM_067631046.1"/>
</dbReference>
<protein>
    <submittedName>
        <fullName evidence="1">Uncharacterized protein</fullName>
    </submittedName>
</protein>
<dbReference type="EMBL" id="SAEB01000003">
    <property type="protein sequence ID" value="RVD88086.1"/>
    <property type="molecule type" value="Genomic_DNA"/>
</dbReference>
<evidence type="ECO:0000313" key="1">
    <source>
        <dbReference type="EMBL" id="RVD88086.1"/>
    </source>
</evidence>
<accession>A0A437AA91</accession>
<dbReference type="VEuPathDB" id="FungiDB:DFL_002284"/>